<evidence type="ECO:0000256" key="1">
    <source>
        <dbReference type="ARBA" id="ARBA00009232"/>
    </source>
</evidence>
<dbReference type="NCBIfam" id="NF002003">
    <property type="entry name" value="PRK00802.1-3"/>
    <property type="match status" value="1"/>
</dbReference>
<dbReference type="Pfam" id="PF02245">
    <property type="entry name" value="Pur_DNA_glyco"/>
    <property type="match status" value="1"/>
</dbReference>
<dbReference type="SUPFAM" id="SSF50486">
    <property type="entry name" value="FMT C-terminal domain-like"/>
    <property type="match status" value="1"/>
</dbReference>
<dbReference type="CDD" id="cd00540">
    <property type="entry name" value="AAG"/>
    <property type="match status" value="1"/>
</dbReference>
<keyword evidence="2 5" id="KW-0227">DNA damage</keyword>
<dbReference type="HAMAP" id="MF_00527">
    <property type="entry name" value="3MGH"/>
    <property type="match status" value="1"/>
</dbReference>
<dbReference type="Proteomes" id="UP000598196">
    <property type="component" value="Unassembled WGS sequence"/>
</dbReference>
<evidence type="ECO:0000256" key="4">
    <source>
        <dbReference type="ARBA" id="ARBA00023204"/>
    </source>
</evidence>
<comment type="similarity">
    <text evidence="1 5">Belongs to the DNA glycosylase MPG family.</text>
</comment>
<evidence type="ECO:0000313" key="7">
    <source>
        <dbReference type="Proteomes" id="UP000598196"/>
    </source>
</evidence>
<name>A0A917YK57_9RHOB</name>
<sequence length="181" mass="19498">MQADYFDRPALAVAPELIGAQLRIGPCTGIITETEAYGRDDPASHSFSGPRPRNATMFGPAGYAYVYRSYGIHWCLNVVCQRGEAVLLRALAPVEGQALMESRRGQTGPRIAAGPGRLAQAMGITGADDGRPFGAEDFQIVTGQRLPLLVGPRIGISRATDWPWRFGAEGAASLSRPFPRR</sequence>
<dbReference type="NCBIfam" id="TIGR00567">
    <property type="entry name" value="3mg"/>
    <property type="match status" value="1"/>
</dbReference>
<dbReference type="GO" id="GO:0003905">
    <property type="term" value="F:alkylbase DNA N-glycosylase activity"/>
    <property type="evidence" value="ECO:0007669"/>
    <property type="project" value="InterPro"/>
</dbReference>
<evidence type="ECO:0000313" key="6">
    <source>
        <dbReference type="EMBL" id="GGO29193.1"/>
    </source>
</evidence>
<evidence type="ECO:0000256" key="3">
    <source>
        <dbReference type="ARBA" id="ARBA00022801"/>
    </source>
</evidence>
<keyword evidence="4 5" id="KW-0234">DNA repair</keyword>
<evidence type="ECO:0000256" key="5">
    <source>
        <dbReference type="HAMAP-Rule" id="MF_00527"/>
    </source>
</evidence>
<keyword evidence="3 5" id="KW-0378">Hydrolase</keyword>
<dbReference type="PANTHER" id="PTHR10429:SF0">
    <property type="entry name" value="DNA-3-METHYLADENINE GLYCOSYLASE"/>
    <property type="match status" value="1"/>
</dbReference>
<comment type="caution">
    <text evidence="6">The sequence shown here is derived from an EMBL/GenBank/DDBJ whole genome shotgun (WGS) entry which is preliminary data.</text>
</comment>
<dbReference type="EMBL" id="BMLP01000001">
    <property type="protein sequence ID" value="GGO29193.1"/>
    <property type="molecule type" value="Genomic_DNA"/>
</dbReference>
<accession>A0A917YK57</accession>
<dbReference type="InterPro" id="IPR011034">
    <property type="entry name" value="Formyl_transferase-like_C_sf"/>
</dbReference>
<protein>
    <recommendedName>
        <fullName evidence="5">Putative 3-methyladenine DNA glycosylase</fullName>
        <ecNumber evidence="5">3.2.2.-</ecNumber>
    </recommendedName>
</protein>
<dbReference type="Gene3D" id="3.10.300.10">
    <property type="entry name" value="Methylpurine-DNA glycosylase (MPG)"/>
    <property type="match status" value="1"/>
</dbReference>
<dbReference type="PANTHER" id="PTHR10429">
    <property type="entry name" value="DNA-3-METHYLADENINE GLYCOSYLASE"/>
    <property type="match status" value="1"/>
</dbReference>
<dbReference type="GO" id="GO:0003677">
    <property type="term" value="F:DNA binding"/>
    <property type="evidence" value="ECO:0007669"/>
    <property type="project" value="InterPro"/>
</dbReference>
<dbReference type="InterPro" id="IPR003180">
    <property type="entry name" value="MPG"/>
</dbReference>
<reference evidence="6 7" key="1">
    <citation type="journal article" date="2014" name="Int. J. Syst. Evol. Microbiol.">
        <title>Complete genome sequence of Corynebacterium casei LMG S-19264T (=DSM 44701T), isolated from a smear-ripened cheese.</title>
        <authorList>
            <consortium name="US DOE Joint Genome Institute (JGI-PGF)"/>
            <person name="Walter F."/>
            <person name="Albersmeier A."/>
            <person name="Kalinowski J."/>
            <person name="Ruckert C."/>
        </authorList>
    </citation>
    <scope>NUCLEOTIDE SEQUENCE [LARGE SCALE GENOMIC DNA]</scope>
    <source>
        <strain evidence="6 7">CGMCC 1.7029</strain>
    </source>
</reference>
<dbReference type="GO" id="GO:0006284">
    <property type="term" value="P:base-excision repair"/>
    <property type="evidence" value="ECO:0007669"/>
    <property type="project" value="InterPro"/>
</dbReference>
<keyword evidence="7" id="KW-1185">Reference proteome</keyword>
<evidence type="ECO:0000256" key="2">
    <source>
        <dbReference type="ARBA" id="ARBA00022763"/>
    </source>
</evidence>
<gene>
    <name evidence="6" type="ORF">GCM10010991_12870</name>
</gene>
<dbReference type="EC" id="3.2.2.-" evidence="5"/>
<dbReference type="InterPro" id="IPR036995">
    <property type="entry name" value="MPG_sf"/>
</dbReference>
<proteinExistence type="inferred from homology"/>
<organism evidence="6 7">
    <name type="scientific">Gemmobacter aquaticus</name>
    <dbReference type="NCBI Taxonomy" id="490185"/>
    <lineage>
        <taxon>Bacteria</taxon>
        <taxon>Pseudomonadati</taxon>
        <taxon>Pseudomonadota</taxon>
        <taxon>Alphaproteobacteria</taxon>
        <taxon>Rhodobacterales</taxon>
        <taxon>Paracoccaceae</taxon>
        <taxon>Gemmobacter</taxon>
    </lineage>
</organism>
<dbReference type="AlphaFoldDB" id="A0A917YK57"/>